<dbReference type="InterPro" id="IPR006063">
    <property type="entry name" value="HisA_bact_arch"/>
</dbReference>
<dbReference type="PANTHER" id="PTHR43090:SF2">
    <property type="entry name" value="1-(5-PHOSPHORIBOSYL)-5-[(5-PHOSPHORIBOSYLAMINO)METHYLIDENEAMINO] IMIDAZOLE-4-CARBOXAMIDE ISOMERASE"/>
    <property type="match status" value="1"/>
</dbReference>
<dbReference type="InterPro" id="IPR011060">
    <property type="entry name" value="RibuloseP-bd_barrel"/>
</dbReference>
<dbReference type="AlphaFoldDB" id="A0A0Q9YMB2"/>
<evidence type="ECO:0000256" key="2">
    <source>
        <dbReference type="ARBA" id="ARBA00004496"/>
    </source>
</evidence>
<evidence type="ECO:0000256" key="11">
    <source>
        <dbReference type="RuleBase" id="RU003658"/>
    </source>
</evidence>
<dbReference type="CDD" id="cd04732">
    <property type="entry name" value="HisA"/>
    <property type="match status" value="1"/>
</dbReference>
<reference evidence="13" key="2">
    <citation type="journal article" date="2016" name="Genome Announc.">
        <title>Draft Genome Sequences of Two Novel Amoeba-Resistant Intranuclear Bacteria, 'Candidatus Berkiella cookevillensis' and 'Candidatus Berkiella aquae'.</title>
        <authorList>
            <person name="Mehari Y.T."/>
            <person name="Arivett B.A."/>
            <person name="Farone A.L."/>
            <person name="Gunderson J.H."/>
            <person name="Farone M.B."/>
        </authorList>
    </citation>
    <scope>NUCLEOTIDE SEQUENCE</scope>
    <source>
        <strain evidence="13">HT99</strain>
    </source>
</reference>
<evidence type="ECO:0000256" key="1">
    <source>
        <dbReference type="ARBA" id="ARBA00000901"/>
    </source>
</evidence>
<keyword evidence="14" id="KW-1185">Reference proteome</keyword>
<keyword evidence="7 9" id="KW-0368">Histidine biosynthesis</keyword>
<dbReference type="GO" id="GO:0000162">
    <property type="term" value="P:L-tryptophan biosynthetic process"/>
    <property type="evidence" value="ECO:0007669"/>
    <property type="project" value="TreeGrafter"/>
</dbReference>
<dbReference type="STRING" id="295108.HT99x_01093"/>
<dbReference type="OrthoDB" id="9807749at2"/>
<comment type="similarity">
    <text evidence="4 9 10">Belongs to the HisA/HisF family.</text>
</comment>
<keyword evidence="6 9" id="KW-0028">Amino-acid biosynthesis</keyword>
<dbReference type="InterPro" id="IPR023016">
    <property type="entry name" value="HisA/PriA"/>
</dbReference>
<evidence type="ECO:0000313" key="14">
    <source>
        <dbReference type="Proteomes" id="UP000051497"/>
    </source>
</evidence>
<dbReference type="EC" id="5.3.1.16" evidence="9 11"/>
<dbReference type="InterPro" id="IPR044524">
    <property type="entry name" value="Isoase_HisA-like"/>
</dbReference>
<evidence type="ECO:0000256" key="9">
    <source>
        <dbReference type="HAMAP-Rule" id="MF_01014"/>
    </source>
</evidence>
<dbReference type="PANTHER" id="PTHR43090">
    <property type="entry name" value="1-(5-PHOSPHORIBOSYL)-5-[(5-PHOSPHORIBOSYLAMINO)METHYLIDENEAMINO] IMIDAZOLE-4-CARBOXAMIDE ISOMERASE"/>
    <property type="match status" value="1"/>
</dbReference>
<comment type="catalytic activity">
    <reaction evidence="1 9 11">
        <text>1-(5-phospho-beta-D-ribosyl)-5-[(5-phospho-beta-D-ribosylamino)methylideneamino]imidazole-4-carboxamide = 5-[(5-phospho-1-deoxy-D-ribulos-1-ylimino)methylamino]-1-(5-phospho-beta-D-ribosyl)imidazole-4-carboxamide</text>
        <dbReference type="Rhea" id="RHEA:15469"/>
        <dbReference type="ChEBI" id="CHEBI:58435"/>
        <dbReference type="ChEBI" id="CHEBI:58525"/>
        <dbReference type="EC" id="5.3.1.16"/>
    </reaction>
</comment>
<dbReference type="UniPathway" id="UPA00031">
    <property type="reaction ID" value="UER00009"/>
</dbReference>
<evidence type="ECO:0000256" key="7">
    <source>
        <dbReference type="ARBA" id="ARBA00023102"/>
    </source>
</evidence>
<proteinExistence type="inferred from homology"/>
<evidence type="ECO:0000256" key="4">
    <source>
        <dbReference type="ARBA" id="ARBA00009667"/>
    </source>
</evidence>
<dbReference type="RefSeq" id="WP_075065718.1">
    <property type="nucleotide sequence ID" value="NZ_LKAJ02000001.1"/>
</dbReference>
<dbReference type="GO" id="GO:0000105">
    <property type="term" value="P:L-histidine biosynthetic process"/>
    <property type="evidence" value="ECO:0007669"/>
    <property type="project" value="UniProtKB-UniRule"/>
</dbReference>
<reference evidence="12" key="1">
    <citation type="submission" date="2015-09" db="EMBL/GenBank/DDBJ databases">
        <title>Draft Genome Sequences of Two Novel Amoeba-resistant Intranuclear Bacteria, Candidatus Berkiella cookevillensis and Candidatus Berkiella aquae.</title>
        <authorList>
            <person name="Mehari Y.T."/>
            <person name="Arivett B.A."/>
            <person name="Farone A.L."/>
            <person name="Gunderson J.H."/>
            <person name="Farone M.B."/>
        </authorList>
    </citation>
    <scope>NUCLEOTIDE SEQUENCE [LARGE SCALE GENOMIC DNA]</scope>
    <source>
        <strain evidence="12">HT99</strain>
    </source>
</reference>
<keyword evidence="5 9" id="KW-0963">Cytoplasm</keyword>
<dbReference type="Pfam" id="PF00977">
    <property type="entry name" value="His_biosynth"/>
    <property type="match status" value="1"/>
</dbReference>
<comment type="pathway">
    <text evidence="3 9 11">Amino-acid biosynthesis; L-histidine biosynthesis; L-histidine from 5-phospho-alpha-D-ribose 1-diphosphate: step 4/9.</text>
</comment>
<gene>
    <name evidence="9 12" type="primary">hisA</name>
    <name evidence="13" type="ORF">HT99x_003125</name>
    <name evidence="12" type="ORF">HT99x_01093</name>
</gene>
<dbReference type="Proteomes" id="UP000051497">
    <property type="component" value="Unassembled WGS sequence"/>
</dbReference>
<reference evidence="13" key="3">
    <citation type="submission" date="2021-06" db="EMBL/GenBank/DDBJ databases">
        <title>Genomic Description and Analysis of Intracellular Bacteria, Candidatus Berkiella cookevillensis and Candidatus Berkiella aquae.</title>
        <authorList>
            <person name="Kidane D.T."/>
            <person name="Mehari Y.T."/>
            <person name="Rice F.C."/>
            <person name="Arivett B.A."/>
            <person name="Farone A.L."/>
            <person name="Berk S.G."/>
            <person name="Farone M.B."/>
        </authorList>
    </citation>
    <scope>NUCLEOTIDE SEQUENCE</scope>
    <source>
        <strain evidence="13">HT99</strain>
    </source>
</reference>
<dbReference type="EMBL" id="LKAJ01000003">
    <property type="protein sequence ID" value="KRG21899.1"/>
    <property type="molecule type" value="Genomic_DNA"/>
</dbReference>
<evidence type="ECO:0000256" key="8">
    <source>
        <dbReference type="ARBA" id="ARBA00023235"/>
    </source>
</evidence>
<name>A0A0Q9YMB2_9GAMM</name>
<keyword evidence="8 9" id="KW-0413">Isomerase</keyword>
<comment type="subcellular location">
    <subcellularLocation>
        <location evidence="2 9 11">Cytoplasm</location>
    </subcellularLocation>
</comment>
<protein>
    <recommendedName>
        <fullName evidence="9 11">1-(5-phosphoribosyl)-5-[(5-phosphoribosylamino)methylideneamino] imidazole-4-carboxamide isomerase</fullName>
        <ecNumber evidence="9 11">5.3.1.16</ecNumber>
    </recommendedName>
    <alternativeName>
        <fullName evidence="9">Phosphoribosylformimino-5-aminoimidazole carboxamide ribotide isomerase</fullName>
    </alternativeName>
</protein>
<evidence type="ECO:0000313" key="13">
    <source>
        <dbReference type="EMBL" id="MCS5710409.1"/>
    </source>
</evidence>
<comment type="caution">
    <text evidence="12">The sequence shown here is derived from an EMBL/GenBank/DDBJ whole genome shotgun (WGS) entry which is preliminary data.</text>
</comment>
<dbReference type="EMBL" id="LKAJ02000001">
    <property type="protein sequence ID" value="MCS5710409.1"/>
    <property type="molecule type" value="Genomic_DNA"/>
</dbReference>
<sequence length="246" mass="27283">MKVIPAIDIRFGKCVRLFQGDFNQITEYDVTPLAMAKQYEAGGATDIHIVDLHGAKDAMMTSTSMIAEIASQCNLQIQMGGGIRQFEQVETLLKQGVSRVVIGSLAVKEPKKITKWIKKLGPESIVLALDVKLDELGQPGLVTAGWLQNEKMTLWQLLDEYESSGLQTVLCTDVSRDGTLSSPNFAFYKECVERFPQINWQTSGGVSTLQDLIKLKQMNVYSAIVGKAFYEKCFTVKEAMQVVESC</sequence>
<dbReference type="Gene3D" id="3.20.20.70">
    <property type="entry name" value="Aldolase class I"/>
    <property type="match status" value="1"/>
</dbReference>
<dbReference type="FunFam" id="3.20.20.70:FF:000009">
    <property type="entry name" value="1-(5-phosphoribosyl)-5-[(5-phosphoribosylamino)methylideneamino] imidazole-4-carboxamide isomerase"/>
    <property type="match status" value="1"/>
</dbReference>
<dbReference type="GO" id="GO:0005737">
    <property type="term" value="C:cytoplasm"/>
    <property type="evidence" value="ECO:0007669"/>
    <property type="project" value="UniProtKB-SubCell"/>
</dbReference>
<dbReference type="GO" id="GO:0003949">
    <property type="term" value="F:1-(5-phosphoribosyl)-5-[(5-phosphoribosylamino)methylideneamino]imidazole-4-carboxamide isomerase activity"/>
    <property type="evidence" value="ECO:0007669"/>
    <property type="project" value="UniProtKB-UniRule"/>
</dbReference>
<dbReference type="InterPro" id="IPR006062">
    <property type="entry name" value="His_biosynth"/>
</dbReference>
<dbReference type="PATRIC" id="fig|1590043.3.peg.1105"/>
<evidence type="ECO:0000256" key="10">
    <source>
        <dbReference type="RuleBase" id="RU003657"/>
    </source>
</evidence>
<evidence type="ECO:0000256" key="5">
    <source>
        <dbReference type="ARBA" id="ARBA00022490"/>
    </source>
</evidence>
<feature type="active site" description="Proton donor" evidence="9">
    <location>
        <position position="130"/>
    </location>
</feature>
<organism evidence="12">
    <name type="scientific">Candidatus Berkiella aquae</name>
    <dbReference type="NCBI Taxonomy" id="295108"/>
    <lineage>
        <taxon>Bacteria</taxon>
        <taxon>Pseudomonadati</taxon>
        <taxon>Pseudomonadota</taxon>
        <taxon>Gammaproteobacteria</taxon>
        <taxon>Candidatus Berkiellales</taxon>
        <taxon>Candidatus Berkiellaceae</taxon>
        <taxon>Candidatus Berkiella</taxon>
    </lineage>
</organism>
<evidence type="ECO:0000256" key="3">
    <source>
        <dbReference type="ARBA" id="ARBA00005133"/>
    </source>
</evidence>
<evidence type="ECO:0000256" key="6">
    <source>
        <dbReference type="ARBA" id="ARBA00022605"/>
    </source>
</evidence>
<dbReference type="HAMAP" id="MF_01014">
    <property type="entry name" value="HisA"/>
    <property type="match status" value="1"/>
</dbReference>
<evidence type="ECO:0000313" key="12">
    <source>
        <dbReference type="EMBL" id="KRG21899.1"/>
    </source>
</evidence>
<feature type="active site" description="Proton acceptor" evidence="9">
    <location>
        <position position="8"/>
    </location>
</feature>
<dbReference type="InterPro" id="IPR013785">
    <property type="entry name" value="Aldolase_TIM"/>
</dbReference>
<accession>A0A0Q9YMB2</accession>
<dbReference type="SUPFAM" id="SSF51366">
    <property type="entry name" value="Ribulose-phoshate binding barrel"/>
    <property type="match status" value="1"/>
</dbReference>
<dbReference type="NCBIfam" id="TIGR00007">
    <property type="entry name" value="1-(5-phosphoribosyl)-5-[(5-phosphoribosylamino)methylideneamino]imidazole-4-carboxamide isomerase"/>
    <property type="match status" value="1"/>
</dbReference>